<evidence type="ECO:0000256" key="3">
    <source>
        <dbReference type="PROSITE-ProRule" id="PRU00121"/>
    </source>
</evidence>
<dbReference type="SUPFAM" id="SSF57440">
    <property type="entry name" value="Kringle-like"/>
    <property type="match status" value="1"/>
</dbReference>
<dbReference type="AlphaFoldDB" id="A0AAD9NH65"/>
<dbReference type="InterPro" id="IPR038178">
    <property type="entry name" value="Kringle_sf"/>
</dbReference>
<gene>
    <name evidence="5" type="ORF">LSH36_6g15065</name>
</gene>
<dbReference type="SMART" id="SM00130">
    <property type="entry name" value="KR"/>
    <property type="match status" value="1"/>
</dbReference>
<evidence type="ECO:0000256" key="2">
    <source>
        <dbReference type="ARBA" id="ARBA00023157"/>
    </source>
</evidence>
<organism evidence="5 6">
    <name type="scientific">Paralvinella palmiformis</name>
    <dbReference type="NCBI Taxonomy" id="53620"/>
    <lineage>
        <taxon>Eukaryota</taxon>
        <taxon>Metazoa</taxon>
        <taxon>Spiralia</taxon>
        <taxon>Lophotrochozoa</taxon>
        <taxon>Annelida</taxon>
        <taxon>Polychaeta</taxon>
        <taxon>Sedentaria</taxon>
        <taxon>Canalipalpata</taxon>
        <taxon>Terebellida</taxon>
        <taxon>Terebelliformia</taxon>
        <taxon>Alvinellidae</taxon>
        <taxon>Paralvinella</taxon>
    </lineage>
</organism>
<keyword evidence="2" id="KW-1015">Disulfide bond</keyword>
<evidence type="ECO:0000259" key="4">
    <source>
        <dbReference type="PROSITE" id="PS50070"/>
    </source>
</evidence>
<evidence type="ECO:0000313" key="5">
    <source>
        <dbReference type="EMBL" id="KAK2169915.1"/>
    </source>
</evidence>
<keyword evidence="1 3" id="KW-0420">Kringle</keyword>
<dbReference type="Gene3D" id="2.40.20.10">
    <property type="entry name" value="Plasminogen Kringle 4"/>
    <property type="match status" value="1"/>
</dbReference>
<reference evidence="5" key="1">
    <citation type="journal article" date="2023" name="Mol. Biol. Evol.">
        <title>Third-Generation Sequencing Reveals the Adaptive Role of the Epigenome in Three Deep-Sea Polychaetes.</title>
        <authorList>
            <person name="Perez M."/>
            <person name="Aroh O."/>
            <person name="Sun Y."/>
            <person name="Lan Y."/>
            <person name="Juniper S.K."/>
            <person name="Young C.R."/>
            <person name="Angers B."/>
            <person name="Qian P.Y."/>
        </authorList>
    </citation>
    <scope>NUCLEOTIDE SEQUENCE</scope>
    <source>
        <strain evidence="5">P08H-3</strain>
    </source>
</reference>
<keyword evidence="6" id="KW-1185">Reference proteome</keyword>
<dbReference type="Pfam" id="PF00051">
    <property type="entry name" value="Kringle"/>
    <property type="match status" value="1"/>
</dbReference>
<feature type="domain" description="Kringle" evidence="4">
    <location>
        <begin position="48"/>
        <end position="124"/>
    </location>
</feature>
<sequence length="126" mass="14252">MFVHLPPGIHQVALDAQRSSKGSTGLAVDDFAIQPCTAFESECMRTRSGKDYKGTMALNSEYKGCYSWSLDITDRKFIKATNFELAEVRNYCRNIPGKNWQQPNCLIASIDGTYIYSECDIRYCSK</sequence>
<dbReference type="PROSITE" id="PS50070">
    <property type="entry name" value="KRINGLE_2"/>
    <property type="match status" value="1"/>
</dbReference>
<evidence type="ECO:0000256" key="1">
    <source>
        <dbReference type="ARBA" id="ARBA00022572"/>
    </source>
</evidence>
<dbReference type="Proteomes" id="UP001208570">
    <property type="component" value="Unassembled WGS sequence"/>
</dbReference>
<protein>
    <recommendedName>
        <fullName evidence="4">Kringle domain-containing protein</fullName>
    </recommendedName>
</protein>
<evidence type="ECO:0000313" key="6">
    <source>
        <dbReference type="Proteomes" id="UP001208570"/>
    </source>
</evidence>
<dbReference type="InterPro" id="IPR013806">
    <property type="entry name" value="Kringle-like"/>
</dbReference>
<comment type="caution">
    <text evidence="3">Lacks conserved residue(s) required for the propagation of feature annotation.</text>
</comment>
<accession>A0AAD9NH65</accession>
<dbReference type="InterPro" id="IPR000001">
    <property type="entry name" value="Kringle"/>
</dbReference>
<comment type="caution">
    <text evidence="5">The sequence shown here is derived from an EMBL/GenBank/DDBJ whole genome shotgun (WGS) entry which is preliminary data.</text>
</comment>
<proteinExistence type="predicted"/>
<dbReference type="EMBL" id="JAODUP010000006">
    <property type="protein sequence ID" value="KAK2169915.1"/>
    <property type="molecule type" value="Genomic_DNA"/>
</dbReference>
<name>A0AAD9NH65_9ANNE</name>